<protein>
    <recommendedName>
        <fullName evidence="10">Zn(2)-C6 fungal-type domain-containing protein</fullName>
    </recommendedName>
</protein>
<keyword evidence="8" id="KW-0175">Coiled coil</keyword>
<dbReference type="SUPFAM" id="SSF57701">
    <property type="entry name" value="Zn2/Cys6 DNA-binding domain"/>
    <property type="match status" value="1"/>
</dbReference>
<dbReference type="SMART" id="SM00066">
    <property type="entry name" value="GAL4"/>
    <property type="match status" value="1"/>
</dbReference>
<dbReference type="InterPro" id="IPR007219">
    <property type="entry name" value="XnlR_reg_dom"/>
</dbReference>
<dbReference type="CDD" id="cd12148">
    <property type="entry name" value="fungal_TF_MHR"/>
    <property type="match status" value="1"/>
</dbReference>
<evidence type="ECO:0000256" key="1">
    <source>
        <dbReference type="ARBA" id="ARBA00004123"/>
    </source>
</evidence>
<dbReference type="GO" id="GO:0005634">
    <property type="term" value="C:nucleus"/>
    <property type="evidence" value="ECO:0007669"/>
    <property type="project" value="UniProtKB-SubCell"/>
</dbReference>
<feature type="domain" description="Zn(2)-C6 fungal-type" evidence="10">
    <location>
        <begin position="22"/>
        <end position="54"/>
    </location>
</feature>
<dbReference type="CDD" id="cd00067">
    <property type="entry name" value="GAL4"/>
    <property type="match status" value="1"/>
</dbReference>
<keyword evidence="5" id="KW-0238">DNA-binding</keyword>
<dbReference type="PANTHER" id="PTHR47782">
    <property type="entry name" value="ZN(II)2CYS6 TRANSCRIPTION FACTOR (EUROFUNG)-RELATED"/>
    <property type="match status" value="1"/>
</dbReference>
<evidence type="ECO:0000256" key="4">
    <source>
        <dbReference type="ARBA" id="ARBA00023015"/>
    </source>
</evidence>
<accession>A0AAN7YLC7</accession>
<dbReference type="InterPro" id="IPR001138">
    <property type="entry name" value="Zn2Cys6_DnaBD"/>
</dbReference>
<evidence type="ECO:0000259" key="10">
    <source>
        <dbReference type="PROSITE" id="PS50048"/>
    </source>
</evidence>
<evidence type="ECO:0000256" key="8">
    <source>
        <dbReference type="SAM" id="Coils"/>
    </source>
</evidence>
<gene>
    <name evidence="11" type="ORF">LTR05_001381</name>
</gene>
<evidence type="ECO:0000313" key="12">
    <source>
        <dbReference type="Proteomes" id="UP001309876"/>
    </source>
</evidence>
<feature type="compositionally biased region" description="Polar residues" evidence="9">
    <location>
        <begin position="673"/>
        <end position="682"/>
    </location>
</feature>
<dbReference type="GO" id="GO:0043565">
    <property type="term" value="F:sequence-specific DNA binding"/>
    <property type="evidence" value="ECO:0007669"/>
    <property type="project" value="TreeGrafter"/>
</dbReference>
<evidence type="ECO:0000256" key="6">
    <source>
        <dbReference type="ARBA" id="ARBA00023163"/>
    </source>
</evidence>
<feature type="compositionally biased region" description="Low complexity" evidence="9">
    <location>
        <begin position="594"/>
        <end position="607"/>
    </location>
</feature>
<feature type="region of interest" description="Disordered" evidence="9">
    <location>
        <begin position="673"/>
        <end position="698"/>
    </location>
</feature>
<dbReference type="PANTHER" id="PTHR47782:SF2">
    <property type="entry name" value="TRANSCRIPTION FACTOR, PUTATIVE (AFU_ORTHOLOGUE AFUA_4G12570)-RELATED"/>
    <property type="match status" value="1"/>
</dbReference>
<dbReference type="EMBL" id="JAVRRJ010000001">
    <property type="protein sequence ID" value="KAK5091201.1"/>
    <property type="molecule type" value="Genomic_DNA"/>
</dbReference>
<evidence type="ECO:0000256" key="3">
    <source>
        <dbReference type="ARBA" id="ARBA00022833"/>
    </source>
</evidence>
<dbReference type="PROSITE" id="PS00463">
    <property type="entry name" value="ZN2_CY6_FUNGAL_1"/>
    <property type="match status" value="1"/>
</dbReference>
<proteinExistence type="predicted"/>
<dbReference type="Pfam" id="PF00172">
    <property type="entry name" value="Zn_clus"/>
    <property type="match status" value="1"/>
</dbReference>
<dbReference type="GO" id="GO:0008270">
    <property type="term" value="F:zinc ion binding"/>
    <property type="evidence" value="ECO:0007669"/>
    <property type="project" value="InterPro"/>
</dbReference>
<name>A0AAN7YLC7_9EURO</name>
<dbReference type="GO" id="GO:0045944">
    <property type="term" value="P:positive regulation of transcription by RNA polymerase II"/>
    <property type="evidence" value="ECO:0007669"/>
    <property type="project" value="TreeGrafter"/>
</dbReference>
<comment type="caution">
    <text evidence="11">The sequence shown here is derived from an EMBL/GenBank/DDBJ whole genome shotgun (WGS) entry which is preliminary data.</text>
</comment>
<keyword evidence="12" id="KW-1185">Reference proteome</keyword>
<evidence type="ECO:0000313" key="11">
    <source>
        <dbReference type="EMBL" id="KAK5091201.1"/>
    </source>
</evidence>
<dbReference type="AlphaFoldDB" id="A0AAN7YLC7"/>
<feature type="coiled-coil region" evidence="8">
    <location>
        <begin position="68"/>
        <end position="95"/>
    </location>
</feature>
<evidence type="ECO:0000256" key="5">
    <source>
        <dbReference type="ARBA" id="ARBA00023125"/>
    </source>
</evidence>
<reference evidence="11 12" key="1">
    <citation type="submission" date="2023-08" db="EMBL/GenBank/DDBJ databases">
        <title>Black Yeasts Isolated from many extreme environments.</title>
        <authorList>
            <person name="Coleine C."/>
            <person name="Stajich J.E."/>
            <person name="Selbmann L."/>
        </authorList>
    </citation>
    <scope>NUCLEOTIDE SEQUENCE [LARGE SCALE GENOMIC DNA]</scope>
    <source>
        <strain evidence="11 12">CCFEE 5910</strain>
    </source>
</reference>
<dbReference type="InterPro" id="IPR036864">
    <property type="entry name" value="Zn2-C6_fun-type_DNA-bd_sf"/>
</dbReference>
<keyword evidence="2" id="KW-0479">Metal-binding</keyword>
<dbReference type="SMART" id="SM00906">
    <property type="entry name" value="Fungal_trans"/>
    <property type="match status" value="1"/>
</dbReference>
<dbReference type="PROSITE" id="PS50048">
    <property type="entry name" value="ZN2_CY6_FUNGAL_2"/>
    <property type="match status" value="1"/>
</dbReference>
<dbReference type="InterPro" id="IPR052202">
    <property type="entry name" value="Yeast_MetPath_Reg"/>
</dbReference>
<evidence type="ECO:0000256" key="2">
    <source>
        <dbReference type="ARBA" id="ARBA00022723"/>
    </source>
</evidence>
<dbReference type="Gene3D" id="4.10.240.10">
    <property type="entry name" value="Zn(2)-C6 fungal-type DNA-binding domain"/>
    <property type="match status" value="1"/>
</dbReference>
<feature type="region of interest" description="Disordered" evidence="9">
    <location>
        <begin position="589"/>
        <end position="613"/>
    </location>
</feature>
<organism evidence="11 12">
    <name type="scientific">Lithohypha guttulata</name>
    <dbReference type="NCBI Taxonomy" id="1690604"/>
    <lineage>
        <taxon>Eukaryota</taxon>
        <taxon>Fungi</taxon>
        <taxon>Dikarya</taxon>
        <taxon>Ascomycota</taxon>
        <taxon>Pezizomycotina</taxon>
        <taxon>Eurotiomycetes</taxon>
        <taxon>Chaetothyriomycetidae</taxon>
        <taxon>Chaetothyriales</taxon>
        <taxon>Trichomeriaceae</taxon>
        <taxon>Lithohypha</taxon>
    </lineage>
</organism>
<keyword evidence="6" id="KW-0804">Transcription</keyword>
<evidence type="ECO:0000256" key="9">
    <source>
        <dbReference type="SAM" id="MobiDB-lite"/>
    </source>
</evidence>
<keyword evidence="7" id="KW-0539">Nucleus</keyword>
<dbReference type="Pfam" id="PF04082">
    <property type="entry name" value="Fungal_trans"/>
    <property type="match status" value="1"/>
</dbReference>
<keyword evidence="3" id="KW-0862">Zinc</keyword>
<dbReference type="Proteomes" id="UP001309876">
    <property type="component" value="Unassembled WGS sequence"/>
</dbReference>
<sequence length="698" mass="78732">MAKESIDALLNPFLKVSRPVAACARCRNAKIKCDGRLPACSGCERAGKAKECSSASDEFARGKERSYASALETAVQRLQRRLEEAKTASARRESSSLFAHDRPVLQRKPISNSRRKEAGNVDELVSDFGFLTVNATSRDFQGFASTMSFAKMLKAIALKEPLPLFDDMSLPPRYSISNLISHYFENFHVLLPFFSETDFMSSLSRIYQEHSNISAVSPFDLWCFHLVLAVASASLSQNRGDEHHDVAVFNLTRAMGIDEHVIHPGSISGIQALLLLVQYALVDPEYLDSWYVIGMASRLLVDLGLHCEPSPETKCSKQMLDLRRRVFYCTYALDRLVSMALGFAFSFTDDSAPNVLLPTLSTDQEARSPTQVFLRSIRPSLFLFDIRRVESAYYQKTRWSSRDTWAPDFATTYVASTLEDIRAWQSTLPESFSVKHLRLLKLEATYSQVLVLSPSQVIPSAIIPDTHKNMLLHYAVQYSEQLRTMVRDEELRSCLNYVECCRARYVSRQFQNLLWDNFDMLIKGDVRSYSPPHDAGQGDNCNRALCFLGNMSQILEWPKQRWGISALKEIFEQESAVLLARLQTRQQEQLASQTSSTTTTPSEPYSSVLPSEMRRTDQHVHIDQYTNAQMPSEYSYIFDFQSQHGLTSGRDGYHTAYGMQNADSLQSNPGLPFTSSGNSQLPAGSLPRRSYQFMGGQG</sequence>
<keyword evidence="4" id="KW-0805">Transcription regulation</keyword>
<comment type="subcellular location">
    <subcellularLocation>
        <location evidence="1">Nucleus</location>
    </subcellularLocation>
</comment>
<dbReference type="GO" id="GO:0006351">
    <property type="term" value="P:DNA-templated transcription"/>
    <property type="evidence" value="ECO:0007669"/>
    <property type="project" value="InterPro"/>
</dbReference>
<dbReference type="GO" id="GO:0000981">
    <property type="term" value="F:DNA-binding transcription factor activity, RNA polymerase II-specific"/>
    <property type="evidence" value="ECO:0007669"/>
    <property type="project" value="InterPro"/>
</dbReference>
<evidence type="ECO:0000256" key="7">
    <source>
        <dbReference type="ARBA" id="ARBA00023242"/>
    </source>
</evidence>